<evidence type="ECO:0000313" key="1">
    <source>
        <dbReference type="EMBL" id="ABF52881.1"/>
    </source>
</evidence>
<dbReference type="PRINTS" id="PR00081">
    <property type="entry name" value="GDHRDH"/>
</dbReference>
<reference evidence="1 2" key="1">
    <citation type="journal article" date="2009" name="Proc. Natl. Acad. Sci. U.S.A.">
        <title>The genomic basis of trophic strategy in marine bacteria.</title>
        <authorList>
            <person name="Lauro F.M."/>
            <person name="McDougald D."/>
            <person name="Thomas T."/>
            <person name="Williams T.J."/>
            <person name="Egan S."/>
            <person name="Rice S."/>
            <person name="DeMaere M.Z."/>
            <person name="Ting L."/>
            <person name="Ertan H."/>
            <person name="Johnson J."/>
            <person name="Ferriera S."/>
            <person name="Lapidus A."/>
            <person name="Anderson I."/>
            <person name="Kyrpides N."/>
            <person name="Munk A.C."/>
            <person name="Detter C."/>
            <person name="Han C.S."/>
            <person name="Brown M.V."/>
            <person name="Robb F.T."/>
            <person name="Kjelleberg S."/>
            <person name="Cavicchioli R."/>
        </authorList>
    </citation>
    <scope>NUCLEOTIDE SEQUENCE [LARGE SCALE GENOMIC DNA]</scope>
    <source>
        <strain evidence="2">DSM 13593 / LMG 18877 / RB2256</strain>
    </source>
</reference>
<dbReference type="InterPro" id="IPR036291">
    <property type="entry name" value="NAD(P)-bd_dom_sf"/>
</dbReference>
<dbReference type="GO" id="GO:0005737">
    <property type="term" value="C:cytoplasm"/>
    <property type="evidence" value="ECO:0007669"/>
    <property type="project" value="TreeGrafter"/>
</dbReference>
<dbReference type="KEGG" id="sal:Sala_1165"/>
<dbReference type="Gene3D" id="3.40.50.720">
    <property type="entry name" value="NAD(P)-binding Rossmann-like Domain"/>
    <property type="match status" value="1"/>
</dbReference>
<organism evidence="1 2">
    <name type="scientific">Sphingopyxis alaskensis (strain DSM 13593 / LMG 18877 / RB2256)</name>
    <name type="common">Sphingomonas alaskensis</name>
    <dbReference type="NCBI Taxonomy" id="317655"/>
    <lineage>
        <taxon>Bacteria</taxon>
        <taxon>Pseudomonadati</taxon>
        <taxon>Pseudomonadota</taxon>
        <taxon>Alphaproteobacteria</taxon>
        <taxon>Sphingomonadales</taxon>
        <taxon>Sphingomonadaceae</taxon>
        <taxon>Sphingopyxis</taxon>
    </lineage>
</organism>
<dbReference type="EMBL" id="CP000356">
    <property type="protein sequence ID" value="ABF52881.1"/>
    <property type="molecule type" value="Genomic_DNA"/>
</dbReference>
<dbReference type="PANTHER" id="PTHR43544">
    <property type="entry name" value="SHORT-CHAIN DEHYDROGENASE/REDUCTASE"/>
    <property type="match status" value="1"/>
</dbReference>
<protein>
    <submittedName>
        <fullName evidence="1">Short-chain dehydrogenase/reductase SDR</fullName>
    </submittedName>
</protein>
<dbReference type="InterPro" id="IPR051468">
    <property type="entry name" value="Fungal_SecMetab_SDRs"/>
</dbReference>
<name>Q1GTZ1_SPHAL</name>
<proteinExistence type="predicted"/>
<keyword evidence="2" id="KW-1185">Reference proteome</keyword>
<dbReference type="HOGENOM" id="CLU_010194_9_7_5"/>
<dbReference type="AlphaFoldDB" id="Q1GTZ1"/>
<dbReference type="eggNOG" id="COG1028">
    <property type="taxonomic scope" value="Bacteria"/>
</dbReference>
<dbReference type="Proteomes" id="UP000006578">
    <property type="component" value="Chromosome"/>
</dbReference>
<evidence type="ECO:0000313" key="2">
    <source>
        <dbReference type="Proteomes" id="UP000006578"/>
    </source>
</evidence>
<dbReference type="PANTHER" id="PTHR43544:SF12">
    <property type="entry name" value="NAD(P)-BINDING ROSSMANN-FOLD SUPERFAMILY PROTEIN"/>
    <property type="match status" value="1"/>
</dbReference>
<sequence>MIGVAPMTDPESAVVIGAAGGIGAALADALAADGRHDVIHRLARSAPAPFAIDITDADSVAAAAAMVAAGGPPPRLVIVATGLLHADGHRPERGLSDIDPDWMARSFAVNTIGPALVARHFLPLLPRRGRTIFTALSARVGSIADNRTGGWFSYRASKAALNQLVRSFAIAETRRNPEAVVVALHPGTVDTAMSRPFQRAVAPGTLVTPPIAAANLLRTIDALTPAQTGRIFAWDGSEIIP</sequence>
<dbReference type="InterPro" id="IPR002347">
    <property type="entry name" value="SDR_fam"/>
</dbReference>
<dbReference type="SUPFAM" id="SSF51735">
    <property type="entry name" value="NAD(P)-binding Rossmann-fold domains"/>
    <property type="match status" value="1"/>
</dbReference>
<dbReference type="Pfam" id="PF00106">
    <property type="entry name" value="adh_short"/>
    <property type="match status" value="1"/>
</dbReference>
<dbReference type="STRING" id="317655.Sala_1165"/>
<accession>Q1GTZ1</accession>
<gene>
    <name evidence="1" type="ordered locus">Sala_1165</name>
</gene>
<dbReference type="GO" id="GO:0016491">
    <property type="term" value="F:oxidoreductase activity"/>
    <property type="evidence" value="ECO:0007669"/>
    <property type="project" value="TreeGrafter"/>
</dbReference>